<dbReference type="GO" id="GO:0000981">
    <property type="term" value="F:DNA-binding transcription factor activity, RNA polymerase II-specific"/>
    <property type="evidence" value="ECO:0007669"/>
    <property type="project" value="TreeGrafter"/>
</dbReference>
<feature type="domain" description="BZIP" evidence="2">
    <location>
        <begin position="26"/>
        <end position="86"/>
    </location>
</feature>
<protein>
    <submittedName>
        <fullName evidence="3">Si:dkey-23i12.7</fullName>
    </submittedName>
</protein>
<dbReference type="AlphaFoldDB" id="A0A3B5AR39"/>
<feature type="region of interest" description="Disordered" evidence="1">
    <location>
        <begin position="20"/>
        <end position="57"/>
    </location>
</feature>
<organism evidence="3">
    <name type="scientific">Stegastes partitus</name>
    <name type="common">bicolor damselfish</name>
    <dbReference type="NCBI Taxonomy" id="144197"/>
    <lineage>
        <taxon>Eukaryota</taxon>
        <taxon>Metazoa</taxon>
        <taxon>Chordata</taxon>
        <taxon>Craniata</taxon>
        <taxon>Vertebrata</taxon>
        <taxon>Euteleostomi</taxon>
        <taxon>Actinopterygii</taxon>
        <taxon>Neopterygii</taxon>
        <taxon>Teleostei</taxon>
        <taxon>Neoteleostei</taxon>
        <taxon>Acanthomorphata</taxon>
        <taxon>Ovalentaria</taxon>
        <taxon>Pomacentridae</taxon>
        <taxon>Stegastes</taxon>
    </lineage>
</organism>
<dbReference type="SMART" id="SM00338">
    <property type="entry name" value="BRLZ"/>
    <property type="match status" value="1"/>
</dbReference>
<dbReference type="PROSITE" id="PS00036">
    <property type="entry name" value="BZIP_BASIC"/>
    <property type="match status" value="1"/>
</dbReference>
<dbReference type="InterPro" id="IPR004827">
    <property type="entry name" value="bZIP"/>
</dbReference>
<evidence type="ECO:0000259" key="2">
    <source>
        <dbReference type="PROSITE" id="PS50217"/>
    </source>
</evidence>
<dbReference type="GeneTree" id="ENSGT01030000234924"/>
<dbReference type="InterPro" id="IPR000837">
    <property type="entry name" value="AP-1"/>
</dbReference>
<dbReference type="STRING" id="144197.ENSSPAP00000022911"/>
<dbReference type="InterPro" id="IPR046347">
    <property type="entry name" value="bZIP_sf"/>
</dbReference>
<dbReference type="Ensembl" id="ENSSPAT00000023276.1">
    <property type="protein sequence ID" value="ENSSPAP00000022911.1"/>
    <property type="gene ID" value="ENSSPAG00000017314.1"/>
</dbReference>
<feature type="compositionally biased region" description="Basic and acidic residues" evidence="1">
    <location>
        <begin position="35"/>
        <end position="57"/>
    </location>
</feature>
<accession>A0A3B5AR39</accession>
<reference evidence="3" key="1">
    <citation type="submission" date="2023-09" db="UniProtKB">
        <authorList>
            <consortium name="Ensembl"/>
        </authorList>
    </citation>
    <scope>IDENTIFICATION</scope>
</reference>
<dbReference type="Gene3D" id="1.20.5.170">
    <property type="match status" value="1"/>
</dbReference>
<name>A0A3B5AR39_9TELE</name>
<dbReference type="Pfam" id="PF00170">
    <property type="entry name" value="bZIP_1"/>
    <property type="match status" value="1"/>
</dbReference>
<dbReference type="GO" id="GO:0000978">
    <property type="term" value="F:RNA polymerase II cis-regulatory region sequence-specific DNA binding"/>
    <property type="evidence" value="ECO:0007669"/>
    <property type="project" value="TreeGrafter"/>
</dbReference>
<dbReference type="SUPFAM" id="SSF57959">
    <property type="entry name" value="Leucine zipper domain"/>
    <property type="match status" value="1"/>
</dbReference>
<dbReference type="PANTHER" id="PTHR23351">
    <property type="entry name" value="FOS TRANSCRIPTION FACTOR-RELATED"/>
    <property type="match status" value="1"/>
</dbReference>
<evidence type="ECO:0000256" key="1">
    <source>
        <dbReference type="SAM" id="MobiDB-lite"/>
    </source>
</evidence>
<evidence type="ECO:0000313" key="3">
    <source>
        <dbReference type="Ensembl" id="ENSSPAP00000022911.1"/>
    </source>
</evidence>
<dbReference type="GO" id="GO:0005634">
    <property type="term" value="C:nucleus"/>
    <property type="evidence" value="ECO:0007669"/>
    <property type="project" value="TreeGrafter"/>
</dbReference>
<sequence length="125" mass="14656">MCVIYNRFYILMCRRSSSSFSLSQPLSRGTKRREKNRDAARKSRKKQTERADELHEELERSNAAFKKEIAALRKELHLYQTSLERHEPHCRLAHTLSSHSLTYSAAADHLFIASTPRKLKNYSVY</sequence>
<proteinExistence type="predicted"/>
<dbReference type="PROSITE" id="PS50217">
    <property type="entry name" value="BZIP"/>
    <property type="match status" value="1"/>
</dbReference>
<dbReference type="PANTHER" id="PTHR23351:SF51">
    <property type="entry name" value="BASIC LEUCINE ZIPPER TRANSCRIPTIONAL FACTOR ATF-LIKE"/>
    <property type="match status" value="1"/>
</dbReference>